<name>A0AAD7GG16_MYCRO</name>
<comment type="caution">
    <text evidence="2">The sequence shown here is derived from an EMBL/GenBank/DDBJ whole genome shotgun (WGS) entry which is preliminary data.</text>
</comment>
<dbReference type="EMBL" id="JARKIE010000049">
    <property type="protein sequence ID" value="KAJ7692933.1"/>
    <property type="molecule type" value="Genomic_DNA"/>
</dbReference>
<dbReference type="Proteomes" id="UP001221757">
    <property type="component" value="Unassembled WGS sequence"/>
</dbReference>
<organism evidence="2 3">
    <name type="scientific">Mycena rosella</name>
    <name type="common">Pink bonnet</name>
    <name type="synonym">Agaricus rosellus</name>
    <dbReference type="NCBI Taxonomy" id="1033263"/>
    <lineage>
        <taxon>Eukaryota</taxon>
        <taxon>Fungi</taxon>
        <taxon>Dikarya</taxon>
        <taxon>Basidiomycota</taxon>
        <taxon>Agaricomycotina</taxon>
        <taxon>Agaricomycetes</taxon>
        <taxon>Agaricomycetidae</taxon>
        <taxon>Agaricales</taxon>
        <taxon>Marasmiineae</taxon>
        <taxon>Mycenaceae</taxon>
        <taxon>Mycena</taxon>
    </lineage>
</organism>
<sequence length="165" mass="18419">MHRIVGENKAQASGLSSHGGMPCKRVGRDHRVDGINDPNRGGSSRMNRELCGLQGNNMDEMKSEWIRSCQGADRGQPMGDNTKVARWKVQRWVQGIRQHEAKRMILEDQCNSERPSPEQQEAVEGEVNGSLGQRQDYTNIAIASTGSAERIMPVMQRIGKEESCQ</sequence>
<evidence type="ECO:0000313" key="3">
    <source>
        <dbReference type="Proteomes" id="UP001221757"/>
    </source>
</evidence>
<reference evidence="2" key="1">
    <citation type="submission" date="2023-03" db="EMBL/GenBank/DDBJ databases">
        <title>Massive genome expansion in bonnet fungi (Mycena s.s.) driven by repeated elements and novel gene families across ecological guilds.</title>
        <authorList>
            <consortium name="Lawrence Berkeley National Laboratory"/>
            <person name="Harder C.B."/>
            <person name="Miyauchi S."/>
            <person name="Viragh M."/>
            <person name="Kuo A."/>
            <person name="Thoen E."/>
            <person name="Andreopoulos B."/>
            <person name="Lu D."/>
            <person name="Skrede I."/>
            <person name="Drula E."/>
            <person name="Henrissat B."/>
            <person name="Morin E."/>
            <person name="Kohler A."/>
            <person name="Barry K."/>
            <person name="LaButti K."/>
            <person name="Morin E."/>
            <person name="Salamov A."/>
            <person name="Lipzen A."/>
            <person name="Mereny Z."/>
            <person name="Hegedus B."/>
            <person name="Baldrian P."/>
            <person name="Stursova M."/>
            <person name="Weitz H."/>
            <person name="Taylor A."/>
            <person name="Grigoriev I.V."/>
            <person name="Nagy L.G."/>
            <person name="Martin F."/>
            <person name="Kauserud H."/>
        </authorList>
    </citation>
    <scope>NUCLEOTIDE SEQUENCE</scope>
    <source>
        <strain evidence="2">CBHHK067</strain>
    </source>
</reference>
<evidence type="ECO:0000256" key="1">
    <source>
        <dbReference type="SAM" id="MobiDB-lite"/>
    </source>
</evidence>
<evidence type="ECO:0000313" key="2">
    <source>
        <dbReference type="EMBL" id="KAJ7692933.1"/>
    </source>
</evidence>
<protein>
    <submittedName>
        <fullName evidence="2">Uncharacterized protein</fullName>
    </submittedName>
</protein>
<feature type="region of interest" description="Disordered" evidence="1">
    <location>
        <begin position="110"/>
        <end position="131"/>
    </location>
</feature>
<accession>A0AAD7GG16</accession>
<keyword evidence="3" id="KW-1185">Reference proteome</keyword>
<dbReference type="AlphaFoldDB" id="A0AAD7GG16"/>
<feature type="region of interest" description="Disordered" evidence="1">
    <location>
        <begin position="1"/>
        <end position="48"/>
    </location>
</feature>
<proteinExistence type="predicted"/>
<gene>
    <name evidence="2" type="ORF">B0H17DRAFT_1132906</name>
</gene>